<reference evidence="1 2" key="1">
    <citation type="journal article" date="2019" name="Int. J. Syst. Evol. Microbiol.">
        <title>The Global Catalogue of Microorganisms (GCM) 10K type strain sequencing project: providing services to taxonomists for standard genome sequencing and annotation.</title>
        <authorList>
            <consortium name="The Broad Institute Genomics Platform"/>
            <consortium name="The Broad Institute Genome Sequencing Center for Infectious Disease"/>
            <person name="Wu L."/>
            <person name="Ma J."/>
        </authorList>
    </citation>
    <scope>NUCLEOTIDE SEQUENCE [LARGE SCALE GENOMIC DNA]</scope>
    <source>
        <strain evidence="1 2">JCM 14718</strain>
    </source>
</reference>
<keyword evidence="2" id="KW-1185">Reference proteome</keyword>
<sequence>MLSEANAEQPADGSAAAAADGQLTAVVAELEQHADSLGWDRPPTLFALVPTAELVAAEPALAAALGLADGPVDAGGLTPVEQEPLGDGPLDEALAGIQWPPEVAGCALINEVLVLPPSAGEAPAGTDPIRWASEHPARREVRLVVGVVRDGGRASLLRIRPTALASDEPVVPGADLAPNLAAALLSTLD</sequence>
<comment type="caution">
    <text evidence="1">The sequence shown here is derived from an EMBL/GenBank/DDBJ whole genome shotgun (WGS) entry which is preliminary data.</text>
</comment>
<dbReference type="InterPro" id="IPR047681">
    <property type="entry name" value="PPA1309-like"/>
</dbReference>
<dbReference type="EMBL" id="BAAANY010000031">
    <property type="protein sequence ID" value="GAA1705567.1"/>
    <property type="molecule type" value="Genomic_DNA"/>
</dbReference>
<dbReference type="NCBIfam" id="NF040618">
    <property type="entry name" value="PPA1309_fam"/>
    <property type="match status" value="1"/>
</dbReference>
<dbReference type="RefSeq" id="WP_279582620.1">
    <property type="nucleotide sequence ID" value="NZ_BAAANY010000031.1"/>
</dbReference>
<name>A0ABN2II80_9ACTN</name>
<evidence type="ECO:0000313" key="1">
    <source>
        <dbReference type="EMBL" id="GAA1705567.1"/>
    </source>
</evidence>
<organism evidence="1 2">
    <name type="scientific">Fodinicola feengrottensis</name>
    <dbReference type="NCBI Taxonomy" id="435914"/>
    <lineage>
        <taxon>Bacteria</taxon>
        <taxon>Bacillati</taxon>
        <taxon>Actinomycetota</taxon>
        <taxon>Actinomycetes</taxon>
        <taxon>Mycobacteriales</taxon>
        <taxon>Fodinicola</taxon>
    </lineage>
</organism>
<protein>
    <submittedName>
        <fullName evidence="1">PPA1309 family protein</fullName>
    </submittedName>
</protein>
<accession>A0ABN2II80</accession>
<gene>
    <name evidence="1" type="ORF">GCM10009765_63540</name>
</gene>
<proteinExistence type="predicted"/>
<evidence type="ECO:0000313" key="2">
    <source>
        <dbReference type="Proteomes" id="UP001500618"/>
    </source>
</evidence>
<dbReference type="Proteomes" id="UP001500618">
    <property type="component" value="Unassembled WGS sequence"/>
</dbReference>